<evidence type="ECO:0000313" key="2">
    <source>
        <dbReference type="Proteomes" id="UP000190648"/>
    </source>
</evidence>
<keyword evidence="2" id="KW-1185">Reference proteome</keyword>
<dbReference type="EMBL" id="LSYS01006880">
    <property type="protein sequence ID" value="OPJ73975.1"/>
    <property type="molecule type" value="Genomic_DNA"/>
</dbReference>
<gene>
    <name evidence="1" type="ORF">AV530_013374</name>
</gene>
<sequence length="70" mass="7508">MATGGASCCVTDARLQNVSLCMQKQLLTISKGSKALDSLCLPVIFACNQQWSTKLLEECSGKLNLNMAAR</sequence>
<accession>A0A1V4JPK6</accession>
<comment type="caution">
    <text evidence="1">The sequence shown here is derived from an EMBL/GenBank/DDBJ whole genome shotgun (WGS) entry which is preliminary data.</text>
</comment>
<dbReference type="AlphaFoldDB" id="A0A1V4JPK6"/>
<reference evidence="1 2" key="1">
    <citation type="submission" date="2016-02" db="EMBL/GenBank/DDBJ databases">
        <title>Band-tailed pigeon sequencing and assembly.</title>
        <authorList>
            <person name="Soares A.E."/>
            <person name="Novak B.J."/>
            <person name="Rice E.S."/>
            <person name="O'Connell B."/>
            <person name="Chang D."/>
            <person name="Weber S."/>
            <person name="Shapiro B."/>
        </authorList>
    </citation>
    <scope>NUCLEOTIDE SEQUENCE [LARGE SCALE GENOMIC DNA]</scope>
    <source>
        <strain evidence="1">BTP2013</strain>
        <tissue evidence="1">Blood</tissue>
    </source>
</reference>
<organism evidence="1 2">
    <name type="scientific">Patagioenas fasciata monilis</name>
    <dbReference type="NCBI Taxonomy" id="372326"/>
    <lineage>
        <taxon>Eukaryota</taxon>
        <taxon>Metazoa</taxon>
        <taxon>Chordata</taxon>
        <taxon>Craniata</taxon>
        <taxon>Vertebrata</taxon>
        <taxon>Euteleostomi</taxon>
        <taxon>Archelosauria</taxon>
        <taxon>Archosauria</taxon>
        <taxon>Dinosauria</taxon>
        <taxon>Saurischia</taxon>
        <taxon>Theropoda</taxon>
        <taxon>Coelurosauria</taxon>
        <taxon>Aves</taxon>
        <taxon>Neognathae</taxon>
        <taxon>Neoaves</taxon>
        <taxon>Columbimorphae</taxon>
        <taxon>Columbiformes</taxon>
        <taxon>Columbidae</taxon>
        <taxon>Patagioenas</taxon>
    </lineage>
</organism>
<name>A0A1V4JPK6_PATFA</name>
<dbReference type="Proteomes" id="UP000190648">
    <property type="component" value="Unassembled WGS sequence"/>
</dbReference>
<evidence type="ECO:0000313" key="1">
    <source>
        <dbReference type="EMBL" id="OPJ73975.1"/>
    </source>
</evidence>
<proteinExistence type="predicted"/>
<protein>
    <submittedName>
        <fullName evidence="1">Uncharacterized protein</fullName>
    </submittedName>
</protein>